<evidence type="ECO:0000259" key="2">
    <source>
        <dbReference type="Pfam" id="PF13372"/>
    </source>
</evidence>
<keyword evidence="4" id="KW-1185">Reference proteome</keyword>
<dbReference type="EMBL" id="CP042806">
    <property type="protein sequence ID" value="QEE30527.1"/>
    <property type="molecule type" value="Genomic_DNA"/>
</dbReference>
<dbReference type="KEGG" id="talb:FTW19_22580"/>
<dbReference type="InterPro" id="IPR053728">
    <property type="entry name" value="Alginate_Permeability_Chnl"/>
</dbReference>
<dbReference type="Proteomes" id="UP000321820">
    <property type="component" value="Chromosome"/>
</dbReference>
<evidence type="ECO:0000313" key="3">
    <source>
        <dbReference type="EMBL" id="QEE30527.1"/>
    </source>
</evidence>
<sequence length="469" mass="52416">MLRVVYVVLPLLLSSAVSFAQIVCPTTPPPYSLLREDDDNRYLENRTCRRDFWDKLEYVPLGLSRYRYLSFGGEAREWYEGMRNPNWGRGAQDGNGYLLQRLTVHADVHATRRVRFFVQLTSDFVFGRNGGPRPIDESRLFFENGFADIAMSKRREQSTVLRLGRQEFRFGSGRLVDVREGPNVRQAFDGVSLKWTSPSWTVTGFTVKPVLNRIGVMDAPPDHATTFWGTYAVHPLRKIRDGNTDLYYFGLARKNAAFEKGTQSELRHTVGARLWGAKGGFTYNSEANFQWGTFGTNDLLAWSTGHDFNYTFRSAPLQPQFGVDGGIASGNHGDSRSALGTFNPLFPTGFYWGQGALGLNGPANVIAIGPHVGLHFTKSLSLVMDNHSFWRESLEDGVYGLGVNLIVPGGGNSQRFLGNKPTVGLYWHPERHLEVSAAYAYFIAGPFLTQASPTGKNAGYAGVWTTYKF</sequence>
<dbReference type="RefSeq" id="WP_147649839.1">
    <property type="nucleotide sequence ID" value="NZ_CP042806.1"/>
</dbReference>
<evidence type="ECO:0000256" key="1">
    <source>
        <dbReference type="SAM" id="SignalP"/>
    </source>
</evidence>
<protein>
    <submittedName>
        <fullName evidence="3">Alginate export family protein</fullName>
    </submittedName>
</protein>
<dbReference type="InterPro" id="IPR025388">
    <property type="entry name" value="Alginate_export_dom"/>
</dbReference>
<organism evidence="3 4">
    <name type="scientific">Terriglobus albidus</name>
    <dbReference type="NCBI Taxonomy" id="1592106"/>
    <lineage>
        <taxon>Bacteria</taxon>
        <taxon>Pseudomonadati</taxon>
        <taxon>Acidobacteriota</taxon>
        <taxon>Terriglobia</taxon>
        <taxon>Terriglobales</taxon>
        <taxon>Acidobacteriaceae</taxon>
        <taxon>Terriglobus</taxon>
    </lineage>
</organism>
<evidence type="ECO:0000313" key="4">
    <source>
        <dbReference type="Proteomes" id="UP000321820"/>
    </source>
</evidence>
<dbReference type="Gene3D" id="2.40.160.100">
    <property type="match status" value="1"/>
</dbReference>
<dbReference type="OrthoDB" id="9764666at2"/>
<feature type="domain" description="Alginate export" evidence="2">
    <location>
        <begin position="68"/>
        <end position="454"/>
    </location>
</feature>
<dbReference type="AlphaFoldDB" id="A0A5B9EJF5"/>
<reference evidence="3 4" key="1">
    <citation type="submission" date="2019-08" db="EMBL/GenBank/DDBJ databases">
        <title>Complete genome sequence of Terriglobus albidus strain ORNL.</title>
        <authorList>
            <person name="Podar M."/>
        </authorList>
    </citation>
    <scope>NUCLEOTIDE SEQUENCE [LARGE SCALE GENOMIC DNA]</scope>
    <source>
        <strain evidence="3 4">ORNL</strain>
    </source>
</reference>
<proteinExistence type="predicted"/>
<dbReference type="Pfam" id="PF13372">
    <property type="entry name" value="Alginate_exp"/>
    <property type="match status" value="1"/>
</dbReference>
<feature type="chain" id="PRO_5022963565" evidence="1">
    <location>
        <begin position="21"/>
        <end position="469"/>
    </location>
</feature>
<feature type="signal peptide" evidence="1">
    <location>
        <begin position="1"/>
        <end position="20"/>
    </location>
</feature>
<name>A0A5B9EJF5_9BACT</name>
<gene>
    <name evidence="3" type="ORF">FTW19_22580</name>
</gene>
<accession>A0A5B9EJF5</accession>
<keyword evidence="1" id="KW-0732">Signal</keyword>